<dbReference type="PROSITE" id="PS50983">
    <property type="entry name" value="FE_B12_PBP"/>
    <property type="match status" value="1"/>
</dbReference>
<dbReference type="Gene3D" id="3.40.50.1980">
    <property type="entry name" value="Nitrogenase molybdenum iron protein domain"/>
    <property type="match status" value="2"/>
</dbReference>
<reference evidence="3 4" key="1">
    <citation type="submission" date="2017-08" db="EMBL/GenBank/DDBJ databases">
        <title>Infants hospitalized years apart are colonized by the same room-sourced microbial strains.</title>
        <authorList>
            <person name="Brooks B."/>
            <person name="Olm M.R."/>
            <person name="Firek B.A."/>
            <person name="Baker R."/>
            <person name="Thomas B.C."/>
            <person name="Morowitz M.J."/>
            <person name="Banfield J.F."/>
        </authorList>
    </citation>
    <scope>NUCLEOTIDE SEQUENCE [LARGE SCALE GENOMIC DNA]</scope>
    <source>
        <strain evidence="3">S2_009_000_R2_73</strain>
    </source>
</reference>
<dbReference type="PANTHER" id="PTHR30535">
    <property type="entry name" value="VITAMIN B12-BINDING PROTEIN"/>
    <property type="match status" value="1"/>
</dbReference>
<evidence type="ECO:0000259" key="2">
    <source>
        <dbReference type="PROSITE" id="PS50983"/>
    </source>
</evidence>
<dbReference type="Pfam" id="PF01497">
    <property type="entry name" value="Peripla_BP_2"/>
    <property type="match status" value="1"/>
</dbReference>
<protein>
    <submittedName>
        <fullName evidence="3">Iron ABC transporter substrate-binding protein</fullName>
    </submittedName>
</protein>
<dbReference type="Gene3D" id="1.20.58.2180">
    <property type="match status" value="1"/>
</dbReference>
<dbReference type="AlphaFoldDB" id="A0A2W5FBJ5"/>
<dbReference type="PANTHER" id="PTHR30535:SF34">
    <property type="entry name" value="MOLYBDATE-BINDING PROTEIN MOLA"/>
    <property type="match status" value="1"/>
</dbReference>
<name>A0A2W5FBJ5_9HYPH</name>
<evidence type="ECO:0000313" key="4">
    <source>
        <dbReference type="Proteomes" id="UP000249769"/>
    </source>
</evidence>
<evidence type="ECO:0000256" key="1">
    <source>
        <dbReference type="SAM" id="SignalP"/>
    </source>
</evidence>
<feature type="signal peptide" evidence="1">
    <location>
        <begin position="1"/>
        <end position="17"/>
    </location>
</feature>
<proteinExistence type="predicted"/>
<feature type="chain" id="PRO_5015884126" evidence="1">
    <location>
        <begin position="18"/>
        <end position="345"/>
    </location>
</feature>
<gene>
    <name evidence="3" type="ORF">DI595_03450</name>
</gene>
<dbReference type="GO" id="GO:0071281">
    <property type="term" value="P:cellular response to iron ion"/>
    <property type="evidence" value="ECO:0007669"/>
    <property type="project" value="TreeGrafter"/>
</dbReference>
<keyword evidence="1" id="KW-0732">Signal</keyword>
<dbReference type="SUPFAM" id="SSF53807">
    <property type="entry name" value="Helical backbone' metal receptor"/>
    <property type="match status" value="1"/>
</dbReference>
<dbReference type="EMBL" id="QFOL01000017">
    <property type="protein sequence ID" value="PZP53465.1"/>
    <property type="molecule type" value="Genomic_DNA"/>
</dbReference>
<dbReference type="Proteomes" id="UP000249769">
    <property type="component" value="Unassembled WGS sequence"/>
</dbReference>
<dbReference type="CDD" id="cd01147">
    <property type="entry name" value="HemV-2"/>
    <property type="match status" value="1"/>
</dbReference>
<sequence length="345" mass="36989">MLRFLTVLSFTILGVLATDAQARMITDAAGRKVEIPDRIGRVLPAGPPASILVYTLAPEKLTGWVRSPSDEEKAYLLPSVRDLPTYGRLTGKGGTANMEAVLAAKPDIILDVGTVDATYASLADKVQAQTGIPYVLVDGSFAKSGETLRQIGDLLGVEERAKMLADYSDATIKRLNDKLGAVPTTRRPKVYYGRGPEGLETGLSGSINLEILEAAGATNVAAAAGTGGLTQVSLEQILSWNPDTILAASGKFARTVKSDPLWANIDAVKNKRVFVAPSLPFGWFDSPPGINRLIGIAWLEKLFYPATFSEDLSAEVRVFYKLFYQVALTDDQVTALLKGALTESQ</sequence>
<dbReference type="InterPro" id="IPR050902">
    <property type="entry name" value="ABC_Transporter_SBP"/>
</dbReference>
<evidence type="ECO:0000313" key="3">
    <source>
        <dbReference type="EMBL" id="PZP53465.1"/>
    </source>
</evidence>
<dbReference type="InterPro" id="IPR002491">
    <property type="entry name" value="ABC_transptr_periplasmic_BD"/>
</dbReference>
<feature type="domain" description="Fe/B12 periplasmic-binding" evidence="2">
    <location>
        <begin position="41"/>
        <end position="307"/>
    </location>
</feature>
<accession>A0A2W5FBJ5</accession>
<organism evidence="3 4">
    <name type="scientific">Agrobacterium fabrum</name>
    <dbReference type="NCBI Taxonomy" id="1176649"/>
    <lineage>
        <taxon>Bacteria</taxon>
        <taxon>Pseudomonadati</taxon>
        <taxon>Pseudomonadota</taxon>
        <taxon>Alphaproteobacteria</taxon>
        <taxon>Hyphomicrobiales</taxon>
        <taxon>Rhizobiaceae</taxon>
        <taxon>Rhizobium/Agrobacterium group</taxon>
        <taxon>Agrobacterium</taxon>
        <taxon>Agrobacterium tumefaciens complex</taxon>
    </lineage>
</organism>
<comment type="caution">
    <text evidence="3">The sequence shown here is derived from an EMBL/GenBank/DDBJ whole genome shotgun (WGS) entry which is preliminary data.</text>
</comment>